<keyword evidence="1" id="KW-0812">Transmembrane</keyword>
<keyword evidence="3" id="KW-1185">Reference proteome</keyword>
<gene>
    <name evidence="2" type="ORF">RU97_GL001126</name>
</gene>
<organism evidence="2 3">
    <name type="scientific">Enterococcus canis</name>
    <dbReference type="NCBI Taxonomy" id="214095"/>
    <lineage>
        <taxon>Bacteria</taxon>
        <taxon>Bacillati</taxon>
        <taxon>Bacillota</taxon>
        <taxon>Bacilli</taxon>
        <taxon>Lactobacillales</taxon>
        <taxon>Enterococcaceae</taxon>
        <taxon>Enterococcus</taxon>
    </lineage>
</organism>
<evidence type="ECO:0000313" key="3">
    <source>
        <dbReference type="Proteomes" id="UP000181884"/>
    </source>
</evidence>
<dbReference type="GO" id="GO:0005886">
    <property type="term" value="C:plasma membrane"/>
    <property type="evidence" value="ECO:0007669"/>
    <property type="project" value="UniProtKB-SubCell"/>
</dbReference>
<dbReference type="PROSITE" id="PS51257">
    <property type="entry name" value="PROKAR_LIPOPROTEIN"/>
    <property type="match status" value="1"/>
</dbReference>
<evidence type="ECO:0000256" key="1">
    <source>
        <dbReference type="SAM" id="Phobius"/>
    </source>
</evidence>
<dbReference type="RefSeq" id="WP_067390384.1">
    <property type="nucleotide sequence ID" value="NZ_JXKH01000002.1"/>
</dbReference>
<dbReference type="STRING" id="214095.RU97_GL001126"/>
<comment type="caution">
    <text evidence="2">The sequence shown here is derived from an EMBL/GenBank/DDBJ whole genome shotgun (WGS) entry which is preliminary data.</text>
</comment>
<dbReference type="EMBL" id="JXKH01000002">
    <property type="protein sequence ID" value="OJG19555.1"/>
    <property type="molecule type" value="Genomic_DNA"/>
</dbReference>
<protein>
    <recommendedName>
        <fullName evidence="4">ABC3 transporter permease protein domain-containing protein</fullName>
    </recommendedName>
</protein>
<feature type="transmembrane region" description="Helical" evidence="1">
    <location>
        <begin position="20"/>
        <end position="38"/>
    </location>
</feature>
<keyword evidence="1" id="KW-0472">Membrane</keyword>
<accession>A0A1L8RIM0</accession>
<feature type="transmembrane region" description="Helical" evidence="1">
    <location>
        <begin position="81"/>
        <end position="105"/>
    </location>
</feature>
<proteinExistence type="predicted"/>
<name>A0A1L8RIM0_9ENTE</name>
<reference evidence="2 3" key="1">
    <citation type="submission" date="2014-12" db="EMBL/GenBank/DDBJ databases">
        <title>Draft genome sequences of 29 type strains of Enterococci.</title>
        <authorList>
            <person name="Zhong Z."/>
            <person name="Sun Z."/>
            <person name="Liu W."/>
            <person name="Zhang W."/>
            <person name="Zhang H."/>
        </authorList>
    </citation>
    <scope>NUCLEOTIDE SEQUENCE [LARGE SCALE GENOMIC DNA]</scope>
    <source>
        <strain evidence="2 3">DSM 17029</strain>
    </source>
</reference>
<feature type="transmembrane region" description="Helical" evidence="1">
    <location>
        <begin position="217"/>
        <end position="236"/>
    </location>
</feature>
<evidence type="ECO:0000313" key="2">
    <source>
        <dbReference type="EMBL" id="OJG19555.1"/>
    </source>
</evidence>
<dbReference type="Proteomes" id="UP000181884">
    <property type="component" value="Unassembled WGS sequence"/>
</dbReference>
<feature type="transmembrane region" description="Helical" evidence="1">
    <location>
        <begin position="125"/>
        <end position="151"/>
    </location>
</feature>
<keyword evidence="1" id="KW-1133">Transmembrane helix</keyword>
<evidence type="ECO:0008006" key="4">
    <source>
        <dbReference type="Google" id="ProtNLM"/>
    </source>
</evidence>
<sequence length="244" mass="27476">MSGLRLAVASIKQHKTSSLLWLGFFIMSLFLSCSFINLNQLTAKDQSALQTKWRLIQQVEPEAQSSSLHQALTVTNRLENFYATSFNLVLLGCGFFFFVLFLFWLRTRKSELLGWYFFGLSTKTIVKIIFLQLALPLGAAILISLLLILFAQGTYNLLLSWGNNHIQTMLGNFPSTLVIESHSLTSEGLLPFDLHSFFQVNHSLDSATLLETLGKAIVFHLMILVPVSSLVAFVYCRRLKNGGY</sequence>
<dbReference type="AlphaFoldDB" id="A0A1L8RIM0"/>